<dbReference type="Proteomes" id="UP000000600">
    <property type="component" value="Unassembled WGS sequence"/>
</dbReference>
<proteinExistence type="predicted"/>
<sequence length="84" mass="9968">MQKIKYDLITKISQGKEDHRMTKLLVYLTALDEIYIFSGSNSLHLLVEIKVFQKYQNQKYFTIRSKFLKCDLSGSEFENILLEE</sequence>
<dbReference type="OrthoDB" id="10535678at2759"/>
<dbReference type="AlphaFoldDB" id="A0BR51"/>
<dbReference type="RefSeq" id="XP_001428416.1">
    <property type="nucleotide sequence ID" value="XM_001428379.1"/>
</dbReference>
<dbReference type="InParanoid" id="A0BR51"/>
<accession>A0BR51</accession>
<dbReference type="GeneID" id="5014217"/>
<dbReference type="HOGENOM" id="CLU_2532333_0_0_1"/>
<gene>
    <name evidence="1" type="ORF">GSPATT00031247001</name>
</gene>
<protein>
    <submittedName>
        <fullName evidence="1">Uncharacterized protein</fullName>
    </submittedName>
</protein>
<dbReference type="KEGG" id="ptm:GSPATT00031247001"/>
<evidence type="ECO:0000313" key="1">
    <source>
        <dbReference type="EMBL" id="CAK61018.1"/>
    </source>
</evidence>
<dbReference type="EMBL" id="CT868011">
    <property type="protein sequence ID" value="CAK61018.1"/>
    <property type="molecule type" value="Genomic_DNA"/>
</dbReference>
<evidence type="ECO:0000313" key="2">
    <source>
        <dbReference type="Proteomes" id="UP000000600"/>
    </source>
</evidence>
<keyword evidence="2" id="KW-1185">Reference proteome</keyword>
<reference evidence="1 2" key="1">
    <citation type="journal article" date="2006" name="Nature">
        <title>Global trends of whole-genome duplications revealed by the ciliate Paramecium tetraurelia.</title>
        <authorList>
            <consortium name="Genoscope"/>
            <person name="Aury J.-M."/>
            <person name="Jaillon O."/>
            <person name="Duret L."/>
            <person name="Noel B."/>
            <person name="Jubin C."/>
            <person name="Porcel B.M."/>
            <person name="Segurens B."/>
            <person name="Daubin V."/>
            <person name="Anthouard V."/>
            <person name="Aiach N."/>
            <person name="Arnaiz O."/>
            <person name="Billaut A."/>
            <person name="Beisson J."/>
            <person name="Blanc I."/>
            <person name="Bouhouche K."/>
            <person name="Camara F."/>
            <person name="Duharcourt S."/>
            <person name="Guigo R."/>
            <person name="Gogendeau D."/>
            <person name="Katinka M."/>
            <person name="Keller A.-M."/>
            <person name="Kissmehl R."/>
            <person name="Klotz C."/>
            <person name="Koll F."/>
            <person name="Le Moue A."/>
            <person name="Lepere C."/>
            <person name="Malinsky S."/>
            <person name="Nowacki M."/>
            <person name="Nowak J.K."/>
            <person name="Plattner H."/>
            <person name="Poulain J."/>
            <person name="Ruiz F."/>
            <person name="Serrano V."/>
            <person name="Zagulski M."/>
            <person name="Dessen P."/>
            <person name="Betermier M."/>
            <person name="Weissenbach J."/>
            <person name="Scarpelli C."/>
            <person name="Schachter V."/>
            <person name="Sperling L."/>
            <person name="Meyer E."/>
            <person name="Cohen J."/>
            <person name="Wincker P."/>
        </authorList>
    </citation>
    <scope>NUCLEOTIDE SEQUENCE [LARGE SCALE GENOMIC DNA]</scope>
    <source>
        <strain evidence="1 2">Stock d4-2</strain>
    </source>
</reference>
<name>A0BR51_PARTE</name>
<organism evidence="1 2">
    <name type="scientific">Paramecium tetraurelia</name>
    <dbReference type="NCBI Taxonomy" id="5888"/>
    <lineage>
        <taxon>Eukaryota</taxon>
        <taxon>Sar</taxon>
        <taxon>Alveolata</taxon>
        <taxon>Ciliophora</taxon>
        <taxon>Intramacronucleata</taxon>
        <taxon>Oligohymenophorea</taxon>
        <taxon>Peniculida</taxon>
        <taxon>Parameciidae</taxon>
        <taxon>Paramecium</taxon>
    </lineage>
</organism>